<dbReference type="PANTHER" id="PTHR45982">
    <property type="entry name" value="REGULATOR OF CHROMOSOME CONDENSATION"/>
    <property type="match status" value="1"/>
</dbReference>
<dbReference type="InterPro" id="IPR051553">
    <property type="entry name" value="Ran_GTPase-activating"/>
</dbReference>
<dbReference type="GO" id="GO:0005085">
    <property type="term" value="F:guanyl-nucleotide exchange factor activity"/>
    <property type="evidence" value="ECO:0007669"/>
    <property type="project" value="TreeGrafter"/>
</dbReference>
<feature type="compositionally biased region" description="Basic and acidic residues" evidence="4">
    <location>
        <begin position="594"/>
        <end position="614"/>
    </location>
</feature>
<evidence type="ECO:0000313" key="7">
    <source>
        <dbReference type="Proteomes" id="UP000648187"/>
    </source>
</evidence>
<dbReference type="GO" id="GO:0005737">
    <property type="term" value="C:cytoplasm"/>
    <property type="evidence" value="ECO:0007669"/>
    <property type="project" value="TreeGrafter"/>
</dbReference>
<evidence type="ECO:0000256" key="1">
    <source>
        <dbReference type="ARBA" id="ARBA00022658"/>
    </source>
</evidence>
<dbReference type="InterPro" id="IPR009091">
    <property type="entry name" value="RCC1/BLIP-II"/>
</dbReference>
<feature type="repeat" description="RCC1" evidence="3">
    <location>
        <begin position="409"/>
        <end position="462"/>
    </location>
</feature>
<reference evidence="6" key="1">
    <citation type="submission" date="2020-08" db="EMBL/GenBank/DDBJ databases">
        <title>Spodoptera exigua strain:BAW_Kor-Di-RS1 Genome sequencing and assembly.</title>
        <authorList>
            <person name="Kim J."/>
            <person name="Nam H.Y."/>
            <person name="Kwon M."/>
            <person name="Choi J.H."/>
            <person name="Cho S.R."/>
            <person name="Kim G.-H."/>
        </authorList>
    </citation>
    <scope>NUCLEOTIDE SEQUENCE</scope>
    <source>
        <strain evidence="6">BAW_Kor-Di-RS1</strain>
        <tissue evidence="6">Whole-body</tissue>
    </source>
</reference>
<dbReference type="Pfam" id="PF25390">
    <property type="entry name" value="WD40_RLD"/>
    <property type="match status" value="1"/>
</dbReference>
<feature type="repeat" description="RCC1" evidence="3">
    <location>
        <begin position="78"/>
        <end position="129"/>
    </location>
</feature>
<comment type="caution">
    <text evidence="6">The sequence shown here is derived from an EMBL/GenBank/DDBJ whole genome shotgun (WGS) entry which is preliminary data.</text>
</comment>
<protein>
    <recommendedName>
        <fullName evidence="5">RCC1-like domain-containing protein</fullName>
    </recommendedName>
</protein>
<dbReference type="PROSITE" id="PS00625">
    <property type="entry name" value="RCC1_1"/>
    <property type="match status" value="1"/>
</dbReference>
<dbReference type="AlphaFoldDB" id="A0A835G4T3"/>
<feature type="compositionally biased region" description="Low complexity" evidence="4">
    <location>
        <begin position="15"/>
        <end position="26"/>
    </location>
</feature>
<keyword evidence="1" id="KW-0344">Guanine-nucleotide releasing factor</keyword>
<keyword evidence="2" id="KW-0677">Repeat</keyword>
<proteinExistence type="predicted"/>
<feature type="repeat" description="RCC1" evidence="3">
    <location>
        <begin position="356"/>
        <end position="408"/>
    </location>
</feature>
<dbReference type="PANTHER" id="PTHR45982:SF1">
    <property type="entry name" value="REGULATOR OF CHROMOSOME CONDENSATION"/>
    <property type="match status" value="1"/>
</dbReference>
<dbReference type="SUPFAM" id="SSF50985">
    <property type="entry name" value="RCC1/BLIP-II"/>
    <property type="match status" value="1"/>
</dbReference>
<evidence type="ECO:0000256" key="3">
    <source>
        <dbReference type="PROSITE-ProRule" id="PRU00235"/>
    </source>
</evidence>
<dbReference type="InterPro" id="IPR000408">
    <property type="entry name" value="Reg_chr_condens"/>
</dbReference>
<evidence type="ECO:0000313" key="6">
    <source>
        <dbReference type="EMBL" id="KAF9408682.1"/>
    </source>
</evidence>
<evidence type="ECO:0000256" key="2">
    <source>
        <dbReference type="ARBA" id="ARBA00022737"/>
    </source>
</evidence>
<feature type="region of interest" description="Disordered" evidence="4">
    <location>
        <begin position="463"/>
        <end position="640"/>
    </location>
</feature>
<dbReference type="Gene3D" id="2.130.10.30">
    <property type="entry name" value="Regulator of chromosome condensation 1/beta-lactamase-inhibitor protein II"/>
    <property type="match status" value="1"/>
</dbReference>
<feature type="repeat" description="RCC1" evidence="3">
    <location>
        <begin position="182"/>
        <end position="237"/>
    </location>
</feature>
<dbReference type="PRINTS" id="PR00633">
    <property type="entry name" value="RCCNDNSATION"/>
</dbReference>
<feature type="region of interest" description="Disordered" evidence="4">
    <location>
        <begin position="1"/>
        <end position="28"/>
    </location>
</feature>
<dbReference type="EMBL" id="JACKWZ010000368">
    <property type="protein sequence ID" value="KAF9408682.1"/>
    <property type="molecule type" value="Genomic_DNA"/>
</dbReference>
<feature type="compositionally biased region" description="Basic and acidic residues" evidence="4">
    <location>
        <begin position="494"/>
        <end position="504"/>
    </location>
</feature>
<feature type="compositionally biased region" description="Basic and acidic residues" evidence="4">
    <location>
        <begin position="521"/>
        <end position="537"/>
    </location>
</feature>
<feature type="repeat" description="RCC1" evidence="3">
    <location>
        <begin position="238"/>
        <end position="298"/>
    </location>
</feature>
<dbReference type="Proteomes" id="UP000648187">
    <property type="component" value="Unassembled WGS sequence"/>
</dbReference>
<organism evidence="6 7">
    <name type="scientific">Spodoptera exigua</name>
    <name type="common">Beet armyworm</name>
    <name type="synonym">Noctua fulgens</name>
    <dbReference type="NCBI Taxonomy" id="7107"/>
    <lineage>
        <taxon>Eukaryota</taxon>
        <taxon>Metazoa</taxon>
        <taxon>Ecdysozoa</taxon>
        <taxon>Arthropoda</taxon>
        <taxon>Hexapoda</taxon>
        <taxon>Insecta</taxon>
        <taxon>Pterygota</taxon>
        <taxon>Neoptera</taxon>
        <taxon>Endopterygota</taxon>
        <taxon>Lepidoptera</taxon>
        <taxon>Glossata</taxon>
        <taxon>Ditrysia</taxon>
        <taxon>Noctuoidea</taxon>
        <taxon>Noctuidae</taxon>
        <taxon>Amphipyrinae</taxon>
        <taxon>Spodoptera</taxon>
    </lineage>
</organism>
<dbReference type="PROSITE" id="PS00626">
    <property type="entry name" value="RCC1_2"/>
    <property type="match status" value="2"/>
</dbReference>
<sequence length="640" mass="67237">MGIMPAARGVKRAASKSSTATASTAAKNKKKRGVEMGFGKPCLVNIVSQTRASLIITIVHCICPAIQWEIPSAPKKRGRVLACGQGDVGQLGLGEDVVETSKFKYVTALGDKIVDVYAGGMHTIALDSSGKVWTFGCNDEGALGRATSGESEEGTPGAVRLPAPAVCIAAGDSHSAALLNTGDVYAWGAFRDSHGSMGLVVRGREGKSCREPVHVDIGETAVAIASGGDHLVILSASGGVYTMGCGEQGQLGRLSQRSASRDARQGFSALLVPSKVTLKAGGARIWAGYHATFVLDNNDKMLAWGLNNYGQLGITGEKRKTAIFSPTECDAFTSQQCTWVRVACGQHHSLALDSAGQVYAIGRCEYGRLGLGDRAGDAEVLEPIPALQNKKVISIAAGTSNSFAVTDSGSVVSWGMGSEGQLGTGACNDAAEPTAAVTPALAERTPLHISAGGQHTVLLVEDPTSQKEASPPPESETSEQKGDSQSAESEEEEPKPAKRPKNEQEGEISSTSSAQPSEVAEEAKLQKVNGDEKKETPMEVDETDTPQQKEEDAETETKSADEQTDTEQTEPENTQTEDSKPETTDTSSQETTDSDTKSQEPEKTDVEMSEERTEVNGTPEVVEPKTVDVIPTANPLTTTA</sequence>
<evidence type="ECO:0000259" key="5">
    <source>
        <dbReference type="Pfam" id="PF25390"/>
    </source>
</evidence>
<feature type="compositionally biased region" description="Basic and acidic residues" evidence="4">
    <location>
        <begin position="547"/>
        <end position="561"/>
    </location>
</feature>
<feature type="repeat" description="RCC1" evidence="3">
    <location>
        <begin position="130"/>
        <end position="181"/>
    </location>
</feature>
<gene>
    <name evidence="6" type="ORF">HW555_011715</name>
</gene>
<dbReference type="InterPro" id="IPR058923">
    <property type="entry name" value="RCC1-like_dom"/>
</dbReference>
<accession>A0A835G4T3</accession>
<feature type="repeat" description="RCC1" evidence="3">
    <location>
        <begin position="299"/>
        <end position="355"/>
    </location>
</feature>
<name>A0A835G4T3_SPOEX</name>
<feature type="domain" description="RCC1-like" evidence="5">
    <location>
        <begin position="79"/>
        <end position="458"/>
    </location>
</feature>
<dbReference type="PROSITE" id="PS50012">
    <property type="entry name" value="RCC1_3"/>
    <property type="match status" value="7"/>
</dbReference>
<evidence type="ECO:0000256" key="4">
    <source>
        <dbReference type="SAM" id="MobiDB-lite"/>
    </source>
</evidence>
<feature type="compositionally biased region" description="Polar residues" evidence="4">
    <location>
        <begin position="507"/>
        <end position="516"/>
    </location>
</feature>
<keyword evidence="7" id="KW-1185">Reference proteome</keyword>